<comment type="caution">
    <text evidence="6">The sequence shown here is derived from an EMBL/GenBank/DDBJ whole genome shotgun (WGS) entry which is preliminary data.</text>
</comment>
<name>A0A832I042_UNCEI</name>
<feature type="binding site" evidence="4">
    <location>
        <position position="332"/>
    </location>
    <ligand>
        <name>Zn(2+)</name>
        <dbReference type="ChEBI" id="CHEBI:29105"/>
        <label>2</label>
        <note>catalytic</note>
    </ligand>
</feature>
<organism evidence="6">
    <name type="scientific">Eiseniibacteriota bacterium</name>
    <dbReference type="NCBI Taxonomy" id="2212470"/>
    <lineage>
        <taxon>Bacteria</taxon>
        <taxon>Candidatus Eiseniibacteriota</taxon>
    </lineage>
</organism>
<proteinExistence type="predicted"/>
<feature type="binding site" evidence="4">
    <location>
        <position position="361"/>
    </location>
    <ligand>
        <name>Zn(2+)</name>
        <dbReference type="ChEBI" id="CHEBI:29105"/>
        <label>2</label>
        <note>catalytic</note>
    </ligand>
</feature>
<evidence type="ECO:0000256" key="3">
    <source>
        <dbReference type="ARBA" id="ARBA00023180"/>
    </source>
</evidence>
<reference evidence="6" key="1">
    <citation type="journal article" date="2020" name="mSystems">
        <title>Genome- and Community-Level Interaction Insights into Carbon Utilization and Element Cycling Functions of Hydrothermarchaeota in Hydrothermal Sediment.</title>
        <authorList>
            <person name="Zhou Z."/>
            <person name="Liu Y."/>
            <person name="Xu W."/>
            <person name="Pan J."/>
            <person name="Luo Z.H."/>
            <person name="Li M."/>
        </authorList>
    </citation>
    <scope>NUCLEOTIDE SEQUENCE [LARGE SCALE GENOMIC DNA]</scope>
    <source>
        <strain evidence="6">SpSt-381</strain>
    </source>
</reference>
<dbReference type="GO" id="GO:0004222">
    <property type="term" value="F:metalloendopeptidase activity"/>
    <property type="evidence" value="ECO:0007669"/>
    <property type="project" value="InterPro"/>
</dbReference>
<dbReference type="GO" id="GO:0006518">
    <property type="term" value="P:peptide metabolic process"/>
    <property type="evidence" value="ECO:0007669"/>
    <property type="project" value="TreeGrafter"/>
</dbReference>
<dbReference type="Pfam" id="PF01401">
    <property type="entry name" value="Peptidase_M2"/>
    <property type="match status" value="1"/>
</dbReference>
<evidence type="ECO:0000313" key="6">
    <source>
        <dbReference type="EMBL" id="HGZ42013.1"/>
    </source>
</evidence>
<evidence type="ECO:0000256" key="5">
    <source>
        <dbReference type="PIRSR" id="PIRSR601548-9"/>
    </source>
</evidence>
<dbReference type="GO" id="GO:0008241">
    <property type="term" value="F:peptidyl-dipeptidase activity"/>
    <property type="evidence" value="ECO:0007669"/>
    <property type="project" value="InterPro"/>
</dbReference>
<protein>
    <submittedName>
        <fullName evidence="6">Peptidase M3</fullName>
    </submittedName>
</protein>
<gene>
    <name evidence="6" type="ORF">ENR23_01070</name>
</gene>
<dbReference type="SUPFAM" id="SSF55486">
    <property type="entry name" value="Metalloproteases ('zincins'), catalytic domain"/>
    <property type="match status" value="1"/>
</dbReference>
<dbReference type="Gene3D" id="1.10.1370.30">
    <property type="match status" value="1"/>
</dbReference>
<keyword evidence="4" id="KW-0479">Metal-binding</keyword>
<dbReference type="PANTHER" id="PTHR11804:SF84">
    <property type="entry name" value="SACCHAROLYSIN"/>
    <property type="match status" value="1"/>
</dbReference>
<dbReference type="InterPro" id="IPR001548">
    <property type="entry name" value="Peptidase_M2"/>
</dbReference>
<evidence type="ECO:0000256" key="4">
    <source>
        <dbReference type="PIRSR" id="PIRSR601548-8"/>
    </source>
</evidence>
<dbReference type="PANTHER" id="PTHR11804">
    <property type="entry name" value="PROTEASE M3 THIMET OLIGOPEPTIDASE-RELATED"/>
    <property type="match status" value="1"/>
</dbReference>
<keyword evidence="1" id="KW-0732">Signal</keyword>
<dbReference type="InterPro" id="IPR045090">
    <property type="entry name" value="Pept_M3A_M3B"/>
</dbReference>
<keyword evidence="3" id="KW-0325">Glycoprotein</keyword>
<evidence type="ECO:0000256" key="1">
    <source>
        <dbReference type="ARBA" id="ARBA00022729"/>
    </source>
</evidence>
<sequence>MTDDLATPEGRTRALEARIAALLARIEAPSRALNEAIWRANAFGDAAAEAESERLDREVRGVWAEPGPYRVLVALDEAGGVPDPLLARQLRLMLLAHRSQQVPADTLARMVALEKALEGRFNRFRATLDGEQVPDNRLREVLRHSDDADLRRRAWEASKQVGAEVRADLITLVRLRNEAARGIGFPNYYTMMLALDELDEAWLFALLDDVERLTRPRFEAYKRDLDARLAARFATAPDALRPWHYGDPFFQEAPPAGVDLDPVFRERRLEDVARDFFAAVGLPVDDLLARADLYERPGKCQHAFCLCVDRGADIRVLCNLRPNVHWMGTLLHELGHAVYDLHIDRDLPWLLRTHAHTLTTEASAMLFGRLSRNAAWLVRWGGMPRAEAEAAAHAIGAAVRDQLLVQIRWNLVMCHMERALYRDPEQDLDGLWWELVARFQRVRPPEGRRAPDWAAKIHFSIAPVYYQNYLLGEMMATQLQRHLLERVLGGGARAWERFVTSPDVGRFLVGTLYRPGRRADWRDTLRAATGEALSPEPIVAEVEGRA</sequence>
<feature type="active site" description="Proton acceptor 2" evidence="5">
    <location>
        <position position="333"/>
    </location>
</feature>
<evidence type="ECO:0000256" key="2">
    <source>
        <dbReference type="ARBA" id="ARBA00023157"/>
    </source>
</evidence>
<accession>A0A832I042</accession>
<keyword evidence="2" id="KW-1015">Disulfide bond</keyword>
<dbReference type="GO" id="GO:0016020">
    <property type="term" value="C:membrane"/>
    <property type="evidence" value="ECO:0007669"/>
    <property type="project" value="InterPro"/>
</dbReference>
<feature type="binding site" evidence="4">
    <location>
        <position position="336"/>
    </location>
    <ligand>
        <name>Zn(2+)</name>
        <dbReference type="ChEBI" id="CHEBI:29105"/>
        <label>2</label>
        <note>catalytic</note>
    </ligand>
</feature>
<dbReference type="GO" id="GO:0006508">
    <property type="term" value="P:proteolysis"/>
    <property type="evidence" value="ECO:0007669"/>
    <property type="project" value="InterPro"/>
</dbReference>
<dbReference type="EMBL" id="DSQF01000002">
    <property type="protein sequence ID" value="HGZ42013.1"/>
    <property type="molecule type" value="Genomic_DNA"/>
</dbReference>
<keyword evidence="4" id="KW-0862">Zinc</keyword>
<dbReference type="AlphaFoldDB" id="A0A832I042"/>